<sequence length="135" mass="15675">WLGYFDILNGPVYTRLVKDFWKRCDIINQEEADKEYRRKVAEDPQNNKGKTREELGLRKFTETEIRSGCVGYEVTITQSTIAELLRIPNKGIFETFTPTTGRKSNLVKRIAERCYIKGDAEPSNKVSDMKPIQRL</sequence>
<protein>
    <submittedName>
        <fullName evidence="1">Uncharacterized protein</fullName>
    </submittedName>
</protein>
<name>A0A392RHK1_9FABA</name>
<organism evidence="1 2">
    <name type="scientific">Trifolium medium</name>
    <dbReference type="NCBI Taxonomy" id="97028"/>
    <lineage>
        <taxon>Eukaryota</taxon>
        <taxon>Viridiplantae</taxon>
        <taxon>Streptophyta</taxon>
        <taxon>Embryophyta</taxon>
        <taxon>Tracheophyta</taxon>
        <taxon>Spermatophyta</taxon>
        <taxon>Magnoliopsida</taxon>
        <taxon>eudicotyledons</taxon>
        <taxon>Gunneridae</taxon>
        <taxon>Pentapetalae</taxon>
        <taxon>rosids</taxon>
        <taxon>fabids</taxon>
        <taxon>Fabales</taxon>
        <taxon>Fabaceae</taxon>
        <taxon>Papilionoideae</taxon>
        <taxon>50 kb inversion clade</taxon>
        <taxon>NPAAA clade</taxon>
        <taxon>Hologalegina</taxon>
        <taxon>IRL clade</taxon>
        <taxon>Trifolieae</taxon>
        <taxon>Trifolium</taxon>
    </lineage>
</organism>
<evidence type="ECO:0000313" key="2">
    <source>
        <dbReference type="Proteomes" id="UP000265520"/>
    </source>
</evidence>
<feature type="non-terminal residue" evidence="1">
    <location>
        <position position="135"/>
    </location>
</feature>
<keyword evidence="2" id="KW-1185">Reference proteome</keyword>
<proteinExistence type="predicted"/>
<evidence type="ECO:0000313" key="1">
    <source>
        <dbReference type="EMBL" id="MCI35729.1"/>
    </source>
</evidence>
<feature type="non-terminal residue" evidence="1">
    <location>
        <position position="1"/>
    </location>
</feature>
<comment type="caution">
    <text evidence="1">The sequence shown here is derived from an EMBL/GenBank/DDBJ whole genome shotgun (WGS) entry which is preliminary data.</text>
</comment>
<reference evidence="1 2" key="1">
    <citation type="journal article" date="2018" name="Front. Plant Sci.">
        <title>Red Clover (Trifolium pratense) and Zigzag Clover (T. medium) - A Picture of Genomic Similarities and Differences.</title>
        <authorList>
            <person name="Dluhosova J."/>
            <person name="Istvanek J."/>
            <person name="Nedelnik J."/>
            <person name="Repkova J."/>
        </authorList>
    </citation>
    <scope>NUCLEOTIDE SEQUENCE [LARGE SCALE GENOMIC DNA]</scope>
    <source>
        <strain evidence="2">cv. 10/8</strain>
        <tissue evidence="1">Leaf</tissue>
    </source>
</reference>
<accession>A0A392RHK1</accession>
<dbReference type="AlphaFoldDB" id="A0A392RHK1"/>
<dbReference type="EMBL" id="LXQA010226416">
    <property type="protein sequence ID" value="MCI35729.1"/>
    <property type="molecule type" value="Genomic_DNA"/>
</dbReference>
<dbReference type="Proteomes" id="UP000265520">
    <property type="component" value="Unassembled WGS sequence"/>
</dbReference>